<dbReference type="Proteomes" id="UP001279734">
    <property type="component" value="Unassembled WGS sequence"/>
</dbReference>
<dbReference type="EMBL" id="BSYO01000022">
    <property type="protein sequence ID" value="GMH20943.1"/>
    <property type="molecule type" value="Genomic_DNA"/>
</dbReference>
<evidence type="ECO:0000313" key="2">
    <source>
        <dbReference type="EMBL" id="GMH20943.1"/>
    </source>
</evidence>
<keyword evidence="1" id="KW-0812">Transmembrane</keyword>
<keyword evidence="3" id="KW-1185">Reference proteome</keyword>
<name>A0AAD3SZR0_NEPGR</name>
<keyword evidence="1" id="KW-0472">Membrane</keyword>
<proteinExistence type="predicted"/>
<accession>A0AAD3SZR0</accession>
<dbReference type="AlphaFoldDB" id="A0AAD3SZR0"/>
<comment type="caution">
    <text evidence="2">The sequence shown here is derived from an EMBL/GenBank/DDBJ whole genome shotgun (WGS) entry which is preliminary data.</text>
</comment>
<gene>
    <name evidence="2" type="ORF">Nepgr_022785</name>
</gene>
<evidence type="ECO:0000313" key="3">
    <source>
        <dbReference type="Proteomes" id="UP001279734"/>
    </source>
</evidence>
<feature type="transmembrane region" description="Helical" evidence="1">
    <location>
        <begin position="166"/>
        <end position="188"/>
    </location>
</feature>
<sequence length="214" mass="22401">MWVLSSLGFPVATDCLAVATTSDAAETGRRSLLVPEFCCPRNGGLAAGGGSLEGMTGIFCFIIWLSDSAEGDRADLSLGYAMSLAASADVDLCPYVAVLDCDSCRLPTPDLACGGLAGQLVDRHHGLRYVLWSAKMGCPVGLTWSFWGSLASASAGVCWRTAAQELLFHLFAELSLLLLGQIAGLFLLRCLGCMEDECAPVVTSQLVLALSGLS</sequence>
<evidence type="ECO:0000256" key="1">
    <source>
        <dbReference type="SAM" id="Phobius"/>
    </source>
</evidence>
<keyword evidence="1" id="KW-1133">Transmembrane helix</keyword>
<reference evidence="2" key="1">
    <citation type="submission" date="2023-05" db="EMBL/GenBank/DDBJ databases">
        <title>Nepenthes gracilis genome sequencing.</title>
        <authorList>
            <person name="Fukushima K."/>
        </authorList>
    </citation>
    <scope>NUCLEOTIDE SEQUENCE</scope>
    <source>
        <strain evidence="2">SING2019-196</strain>
    </source>
</reference>
<organism evidence="2 3">
    <name type="scientific">Nepenthes gracilis</name>
    <name type="common">Slender pitcher plant</name>
    <dbReference type="NCBI Taxonomy" id="150966"/>
    <lineage>
        <taxon>Eukaryota</taxon>
        <taxon>Viridiplantae</taxon>
        <taxon>Streptophyta</taxon>
        <taxon>Embryophyta</taxon>
        <taxon>Tracheophyta</taxon>
        <taxon>Spermatophyta</taxon>
        <taxon>Magnoliopsida</taxon>
        <taxon>eudicotyledons</taxon>
        <taxon>Gunneridae</taxon>
        <taxon>Pentapetalae</taxon>
        <taxon>Caryophyllales</taxon>
        <taxon>Nepenthaceae</taxon>
        <taxon>Nepenthes</taxon>
    </lineage>
</organism>
<protein>
    <submittedName>
        <fullName evidence="2">Uncharacterized protein</fullName>
    </submittedName>
</protein>